<proteinExistence type="predicted"/>
<dbReference type="PATRIC" id="fig|253.9.peg.329"/>
<gene>
    <name evidence="1" type="ORF">AOB46_01565</name>
</gene>
<evidence type="ECO:0000313" key="1">
    <source>
        <dbReference type="EMBL" id="KPE52722.1"/>
    </source>
</evidence>
<dbReference type="AlphaFoldDB" id="A0A0N0IY22"/>
<dbReference type="Proteomes" id="UP000037953">
    <property type="component" value="Unassembled WGS sequence"/>
</dbReference>
<reference evidence="2" key="2">
    <citation type="submission" date="2015-09" db="EMBL/GenBank/DDBJ databases">
        <title>Draft genome sequence of a multidrug-resistant Chryseobacterium indologenes isolate from Malaysia.</title>
        <authorList>
            <person name="Yu C.Y."/>
            <person name="Ang G.Y."/>
            <person name="Chan K.-G."/>
        </authorList>
    </citation>
    <scope>NUCLEOTIDE SEQUENCE [LARGE SCALE GENOMIC DNA]</scope>
    <source>
        <strain evidence="2">CI_885</strain>
    </source>
</reference>
<comment type="caution">
    <text evidence="1">The sequence shown here is derived from an EMBL/GenBank/DDBJ whole genome shotgun (WGS) entry which is preliminary data.</text>
</comment>
<sequence length="91" mass="10854">MKIICKCVLLFFTFLCIFSFAQKFYQEQWRKIAESYKAGTFKSNLPLILEIQNRAVEENNTTEMIRSLKAEFEVYKATRDFDCKRYSRSSP</sequence>
<dbReference type="EMBL" id="LJOD01000001">
    <property type="protein sequence ID" value="KPE52722.1"/>
    <property type="molecule type" value="Genomic_DNA"/>
</dbReference>
<dbReference type="RefSeq" id="WP_062696284.1">
    <property type="nucleotide sequence ID" value="NZ_LJOD01000001.1"/>
</dbReference>
<name>A0A0N0IY22_CHRID</name>
<organism evidence="1 2">
    <name type="scientific">Chryseobacterium indologenes</name>
    <name type="common">Flavobacterium indologenes</name>
    <dbReference type="NCBI Taxonomy" id="253"/>
    <lineage>
        <taxon>Bacteria</taxon>
        <taxon>Pseudomonadati</taxon>
        <taxon>Bacteroidota</taxon>
        <taxon>Flavobacteriia</taxon>
        <taxon>Flavobacteriales</taxon>
        <taxon>Weeksellaceae</taxon>
        <taxon>Chryseobacterium group</taxon>
        <taxon>Chryseobacterium</taxon>
    </lineage>
</organism>
<protein>
    <submittedName>
        <fullName evidence="1">Uncharacterized protein</fullName>
    </submittedName>
</protein>
<evidence type="ECO:0000313" key="2">
    <source>
        <dbReference type="Proteomes" id="UP000037953"/>
    </source>
</evidence>
<reference evidence="1 2" key="1">
    <citation type="journal article" date="2015" name="Genom Data">
        <title>Draft genome sequence of a multidrug-resistant Chryseobacterium indologenes isolate from Malaysia.</title>
        <authorList>
            <person name="Yu C.Y."/>
            <person name="Ang G.Y."/>
            <person name="Cheng H.J."/>
            <person name="Cheong Y.M."/>
            <person name="Yin W.F."/>
            <person name="Chan K.G."/>
        </authorList>
    </citation>
    <scope>NUCLEOTIDE SEQUENCE [LARGE SCALE GENOMIC DNA]</scope>
    <source>
        <strain evidence="1 2">CI_885</strain>
    </source>
</reference>
<accession>A0A0N0IY22</accession>